<name>A0A7Y3YV57_9VIBR</name>
<evidence type="ECO:0000256" key="1">
    <source>
        <dbReference type="ARBA" id="ARBA00000085"/>
    </source>
</evidence>
<evidence type="ECO:0000256" key="3">
    <source>
        <dbReference type="ARBA" id="ARBA00022553"/>
    </source>
</evidence>
<dbReference type="InterPro" id="IPR005467">
    <property type="entry name" value="His_kinase_dom"/>
</dbReference>
<evidence type="ECO:0000256" key="13">
    <source>
        <dbReference type="SAM" id="Coils"/>
    </source>
</evidence>
<evidence type="ECO:0000256" key="7">
    <source>
        <dbReference type="ARBA" id="ARBA00022801"/>
    </source>
</evidence>
<dbReference type="InterPro" id="IPR036641">
    <property type="entry name" value="HPT_dom_sf"/>
</dbReference>
<dbReference type="PROSITE" id="PS50109">
    <property type="entry name" value="HIS_KIN"/>
    <property type="match status" value="1"/>
</dbReference>
<gene>
    <name evidence="17" type="ORF">F0245_23170</name>
</gene>
<dbReference type="InterPro" id="IPR011006">
    <property type="entry name" value="CheY-like_superfamily"/>
</dbReference>
<dbReference type="SMART" id="SM00448">
    <property type="entry name" value="REC"/>
    <property type="match status" value="1"/>
</dbReference>
<reference evidence="17 18" key="1">
    <citation type="submission" date="2019-09" db="EMBL/GenBank/DDBJ databases">
        <title>Draft genome sequencing and comparative genomics of hatchery-associated Vibrios.</title>
        <authorList>
            <person name="Kehlet-Delgado H."/>
            <person name="Mueller R.S."/>
        </authorList>
    </citation>
    <scope>NUCLEOTIDE SEQUENCE [LARGE SCALE GENOMIC DNA]</scope>
    <source>
        <strain evidence="17 18">00-90-10</strain>
    </source>
</reference>
<dbReference type="EC" id="2.7.13.3" evidence="2"/>
<keyword evidence="4" id="KW-0808">Transferase</keyword>
<dbReference type="GO" id="GO:0000155">
    <property type="term" value="F:phosphorelay sensor kinase activity"/>
    <property type="evidence" value="ECO:0007669"/>
    <property type="project" value="InterPro"/>
</dbReference>
<dbReference type="EMBL" id="VTXW01000040">
    <property type="protein sequence ID" value="NOH36213.1"/>
    <property type="molecule type" value="Genomic_DNA"/>
</dbReference>
<dbReference type="Proteomes" id="UP000525336">
    <property type="component" value="Unassembled WGS sequence"/>
</dbReference>
<evidence type="ECO:0000256" key="12">
    <source>
        <dbReference type="PROSITE-ProRule" id="PRU00169"/>
    </source>
</evidence>
<dbReference type="InterPro" id="IPR003661">
    <property type="entry name" value="HisK_dim/P_dom"/>
</dbReference>
<keyword evidence="8" id="KW-0067">ATP-binding</keyword>
<keyword evidence="14" id="KW-1133">Transmembrane helix</keyword>
<dbReference type="SUPFAM" id="SSF52172">
    <property type="entry name" value="CheY-like"/>
    <property type="match status" value="1"/>
</dbReference>
<organism evidence="17 18">
    <name type="scientific">Vibrio chagasii</name>
    <dbReference type="NCBI Taxonomy" id="170679"/>
    <lineage>
        <taxon>Bacteria</taxon>
        <taxon>Pseudomonadati</taxon>
        <taxon>Pseudomonadota</taxon>
        <taxon>Gammaproteobacteria</taxon>
        <taxon>Vibrionales</taxon>
        <taxon>Vibrionaceae</taxon>
        <taxon>Vibrio</taxon>
    </lineage>
</organism>
<dbReference type="SUPFAM" id="SSF47226">
    <property type="entry name" value="Histidine-containing phosphotransfer domain, HPT domain"/>
    <property type="match status" value="1"/>
</dbReference>
<dbReference type="FunFam" id="1.10.287.130:FF:000002">
    <property type="entry name" value="Two-component osmosensing histidine kinase"/>
    <property type="match status" value="1"/>
</dbReference>
<dbReference type="InterPro" id="IPR003594">
    <property type="entry name" value="HATPase_dom"/>
</dbReference>
<comment type="subunit">
    <text evidence="10">At low DSF concentrations, interacts with RpfF.</text>
</comment>
<dbReference type="CDD" id="cd16922">
    <property type="entry name" value="HATPase_EvgS-ArcB-TorS-like"/>
    <property type="match status" value="1"/>
</dbReference>
<evidence type="ECO:0000256" key="2">
    <source>
        <dbReference type="ARBA" id="ARBA00012438"/>
    </source>
</evidence>
<evidence type="ECO:0000256" key="10">
    <source>
        <dbReference type="ARBA" id="ARBA00064003"/>
    </source>
</evidence>
<keyword evidence="3 12" id="KW-0597">Phosphoprotein</keyword>
<keyword evidence="13" id="KW-0175">Coiled coil</keyword>
<feature type="domain" description="Histidine kinase" evidence="15">
    <location>
        <begin position="495"/>
        <end position="716"/>
    </location>
</feature>
<dbReference type="GO" id="GO:0016787">
    <property type="term" value="F:hydrolase activity"/>
    <property type="evidence" value="ECO:0007669"/>
    <property type="project" value="UniProtKB-KW"/>
</dbReference>
<dbReference type="InterPro" id="IPR004358">
    <property type="entry name" value="Sig_transdc_His_kin-like_C"/>
</dbReference>
<evidence type="ECO:0000256" key="6">
    <source>
        <dbReference type="ARBA" id="ARBA00022777"/>
    </source>
</evidence>
<comment type="caution">
    <text evidence="17">The sequence shown here is derived from an EMBL/GenBank/DDBJ whole genome shotgun (WGS) entry which is preliminary data.</text>
</comment>
<evidence type="ECO:0000256" key="11">
    <source>
        <dbReference type="ARBA" id="ARBA00068150"/>
    </source>
</evidence>
<dbReference type="GO" id="GO:0005524">
    <property type="term" value="F:ATP binding"/>
    <property type="evidence" value="ECO:0007669"/>
    <property type="project" value="UniProtKB-KW"/>
</dbReference>
<evidence type="ECO:0000256" key="14">
    <source>
        <dbReference type="SAM" id="Phobius"/>
    </source>
</evidence>
<evidence type="ECO:0000259" key="16">
    <source>
        <dbReference type="PROSITE" id="PS50110"/>
    </source>
</evidence>
<proteinExistence type="predicted"/>
<keyword evidence="14" id="KW-0472">Membrane</keyword>
<evidence type="ECO:0000313" key="17">
    <source>
        <dbReference type="EMBL" id="NOH36213.1"/>
    </source>
</evidence>
<comment type="catalytic activity">
    <reaction evidence="1">
        <text>ATP + protein L-histidine = ADP + protein N-phospho-L-histidine.</text>
        <dbReference type="EC" id="2.7.13.3"/>
    </reaction>
</comment>
<feature type="transmembrane region" description="Helical" evidence="14">
    <location>
        <begin position="442"/>
        <end position="461"/>
    </location>
</feature>
<keyword evidence="9" id="KW-0902">Two-component regulatory system</keyword>
<dbReference type="SUPFAM" id="SSF55874">
    <property type="entry name" value="ATPase domain of HSP90 chaperone/DNA topoisomerase II/histidine kinase"/>
    <property type="match status" value="1"/>
</dbReference>
<dbReference type="FunFam" id="3.30.565.10:FF:000010">
    <property type="entry name" value="Sensor histidine kinase RcsC"/>
    <property type="match status" value="1"/>
</dbReference>
<sequence>MGRFRILTLAVMKRSNEKKVSKEANLIVVGFVLVIASLCLVGLFSGVGINKTFNSLDRYSLAGKLLLSLDKARLAELTYTRDQQEKEAIKAEEYITETLKLANDFEKHLDNRSLVDESLLSYISDYQRLFGQYRELTETQKKRIEAMEAAAVKATSETNKLKNTLAQKVRSNQIAESDKKDKVVEVNELVALTNEAVLLAEAVHAYSSTYLMSKNSEDLHKKEQNINRLRLIAEELSERKELLLLNEFVRAQLRYSQAFSVRVNNDSDEASNALQQATSALKESAAQLRSYVQNSLKDVNKTITNLELEMSLSLDAGFLATRLKQAMSKAREADKNFLLCPHPEERHQKKAEFLNAIDQALAHAKAITPYLVADENEQLIKSIIPAIGVYRVHFLSISETSEQLDRIAKNMIMAATKADDKLAHLRQIRFAEISQFKQVSEYLIYSAVIFIGAILLLTYIMRRSQLELHLLASTLKQARDEAESANQAKSRFLANMSHEIRTPMNAIIGLTHLVLESSLEKYQRNYIKKVNLSAKSLLYLLNDLLDFSKIEAGKLELENAPFILDELIEDVLDTLCMKAQDKAIDLLLLVDDDVPQHLLGDAFRIKQVLLNLGFNAVKFTEKGKVRLSIKVSNKAPHSLMLNCEVKDEGIGMKQSQINKLFKSFTQADASTTRQYGGTGLGLAITKNIVKQMNGAIGVESTLGEGTTFSVSLPLQLTKNDTINRPHINLPKSVFILDSCKESRLAIERQCRQLTLPHKSFSDVEAIITSGHKRPELLIFSLSPSSSEADLVSQFKQLSDLGMEHVKVILVTNRSMKNLNEHFEVLQFHCDDWLLKPFTNTALLKTLATIFSQNDKEPLLFSEHHKPSWEDKHVLVVEDNSLNQELIQDLLIRRGLRVTIAHNGKEAVDLVQTKTFDIVLMDCQMPIMDGYQATQYIRNVLELSELPIVALTANILKSDEVKALNAGMNSVLHKPIDIGELNSILSRYIPNQQPSINHNQGIPCELERLSKVAGLNINRGLKVSDGSDYLYLSLLKKFAKQYKNEDLTHLSSEDLQQSLHTLKGLSGSLGLESIQKRCASLENHQDNIEYRAKLHDFSRALKAVCRDILDNVAVSKIIETKQTHPFSLEVYDAVTELMFNNDTAVLEKLDHLESGASLGLSDSEFNVLIKAVNNYDFLAGLDILKRSKHE</sequence>
<keyword evidence="7" id="KW-0378">Hydrolase</keyword>
<keyword evidence="5" id="KW-0547">Nucleotide-binding</keyword>
<feature type="domain" description="Response regulatory" evidence="16">
    <location>
        <begin position="872"/>
        <end position="988"/>
    </location>
</feature>
<keyword evidence="6" id="KW-0418">Kinase</keyword>
<dbReference type="Pfam" id="PF00072">
    <property type="entry name" value="Response_reg"/>
    <property type="match status" value="1"/>
</dbReference>
<evidence type="ECO:0000313" key="18">
    <source>
        <dbReference type="Proteomes" id="UP000525336"/>
    </source>
</evidence>
<accession>A0A7Y3YV57</accession>
<dbReference type="GO" id="GO:0005886">
    <property type="term" value="C:plasma membrane"/>
    <property type="evidence" value="ECO:0007669"/>
    <property type="project" value="UniProtKB-SubCell"/>
</dbReference>
<evidence type="ECO:0000256" key="9">
    <source>
        <dbReference type="ARBA" id="ARBA00023012"/>
    </source>
</evidence>
<evidence type="ECO:0000256" key="8">
    <source>
        <dbReference type="ARBA" id="ARBA00022840"/>
    </source>
</evidence>
<dbReference type="Gene3D" id="3.40.50.2300">
    <property type="match status" value="2"/>
</dbReference>
<dbReference type="CDD" id="cd00082">
    <property type="entry name" value="HisKA"/>
    <property type="match status" value="1"/>
</dbReference>
<dbReference type="InterPro" id="IPR001789">
    <property type="entry name" value="Sig_transdc_resp-reg_receiver"/>
</dbReference>
<dbReference type="PANTHER" id="PTHR45339">
    <property type="entry name" value="HYBRID SIGNAL TRANSDUCTION HISTIDINE KINASE J"/>
    <property type="match status" value="1"/>
</dbReference>
<dbReference type="InterPro" id="IPR036097">
    <property type="entry name" value="HisK_dim/P_sf"/>
</dbReference>
<dbReference type="Pfam" id="PF02518">
    <property type="entry name" value="HATPase_c"/>
    <property type="match status" value="1"/>
</dbReference>
<dbReference type="CDD" id="cd17546">
    <property type="entry name" value="REC_hyHK_CKI1_RcsC-like"/>
    <property type="match status" value="1"/>
</dbReference>
<dbReference type="SMART" id="SM00388">
    <property type="entry name" value="HisKA"/>
    <property type="match status" value="1"/>
</dbReference>
<feature type="coiled-coil region" evidence="13">
    <location>
        <begin position="219"/>
        <end position="246"/>
    </location>
</feature>
<dbReference type="SMART" id="SM00387">
    <property type="entry name" value="HATPase_c"/>
    <property type="match status" value="1"/>
</dbReference>
<dbReference type="Gene3D" id="3.30.565.10">
    <property type="entry name" value="Histidine kinase-like ATPase, C-terminal domain"/>
    <property type="match status" value="1"/>
</dbReference>
<feature type="transmembrane region" description="Helical" evidence="14">
    <location>
        <begin position="24"/>
        <end position="49"/>
    </location>
</feature>
<dbReference type="AlphaFoldDB" id="A0A7Y3YV57"/>
<dbReference type="SUPFAM" id="SSF47384">
    <property type="entry name" value="Homodimeric domain of signal transducing histidine kinase"/>
    <property type="match status" value="1"/>
</dbReference>
<dbReference type="Pfam" id="PF01627">
    <property type="entry name" value="Hpt"/>
    <property type="match status" value="1"/>
</dbReference>
<evidence type="ECO:0000256" key="5">
    <source>
        <dbReference type="ARBA" id="ARBA00022741"/>
    </source>
</evidence>
<dbReference type="Gene3D" id="1.10.287.130">
    <property type="match status" value="1"/>
</dbReference>
<evidence type="ECO:0000259" key="15">
    <source>
        <dbReference type="PROSITE" id="PS50109"/>
    </source>
</evidence>
<feature type="modified residue" description="4-aspartylphosphate" evidence="12">
    <location>
        <position position="921"/>
    </location>
</feature>
<dbReference type="PANTHER" id="PTHR45339:SF5">
    <property type="entry name" value="HISTIDINE KINASE"/>
    <property type="match status" value="1"/>
</dbReference>
<dbReference type="Pfam" id="PF00512">
    <property type="entry name" value="HisKA"/>
    <property type="match status" value="1"/>
</dbReference>
<dbReference type="Gene3D" id="1.20.120.160">
    <property type="entry name" value="HPT domain"/>
    <property type="match status" value="1"/>
</dbReference>
<dbReference type="InterPro" id="IPR008207">
    <property type="entry name" value="Sig_transdc_His_kin_Hpt_dom"/>
</dbReference>
<dbReference type="PRINTS" id="PR00344">
    <property type="entry name" value="BCTRLSENSOR"/>
</dbReference>
<keyword evidence="14" id="KW-0812">Transmembrane</keyword>
<dbReference type="PROSITE" id="PS50110">
    <property type="entry name" value="RESPONSE_REGULATORY"/>
    <property type="match status" value="1"/>
</dbReference>
<protein>
    <recommendedName>
        <fullName evidence="11">Sensory/regulatory protein RpfC</fullName>
        <ecNumber evidence="2">2.7.13.3</ecNumber>
    </recommendedName>
</protein>
<dbReference type="InterPro" id="IPR036890">
    <property type="entry name" value="HATPase_C_sf"/>
</dbReference>
<evidence type="ECO:0000256" key="4">
    <source>
        <dbReference type="ARBA" id="ARBA00022679"/>
    </source>
</evidence>
<feature type="coiled-coil region" evidence="13">
    <location>
        <begin position="461"/>
        <end position="495"/>
    </location>
</feature>